<sequence length="131" mass="14813">MIQEGKAFSGFSVSDLQKAKEFYSKILGLNVENDEKMPDLLNLHINEKNTILIYPKPNHEPATFTILNFPVKNIAETVNELKSRGVKFIVYNEENFKTDEKGIMWGDGHGPNIAWFNDPAGNILSVIESDE</sequence>
<dbReference type="Proteomes" id="UP001324380">
    <property type="component" value="Chromosome"/>
</dbReference>
<name>A0ABZ0TE03_9SPHI</name>
<gene>
    <name evidence="2" type="ORF">SNE25_17010</name>
</gene>
<reference evidence="2 3" key="1">
    <citation type="submission" date="2023-11" db="EMBL/GenBank/DDBJ databases">
        <title>Analysis of the Genomes of Mucilaginibacter gossypii cycad 4 and M. sabulilitoris SNA2: microbes with the potential for plant growth promotion.</title>
        <authorList>
            <person name="Hirsch A.M."/>
            <person name="Humm E."/>
            <person name="Rubbi M."/>
            <person name="Del Vecchio G."/>
            <person name="Ha S.M."/>
            <person name="Pellegrini M."/>
            <person name="Gunsalus R.P."/>
        </authorList>
    </citation>
    <scope>NUCLEOTIDE SEQUENCE [LARGE SCALE GENOMIC DNA]</scope>
    <source>
        <strain evidence="2 3">SNA2</strain>
    </source>
</reference>
<organism evidence="2 3">
    <name type="scientific">Mucilaginibacter sabulilitoris</name>
    <dbReference type="NCBI Taxonomy" id="1173583"/>
    <lineage>
        <taxon>Bacteria</taxon>
        <taxon>Pseudomonadati</taxon>
        <taxon>Bacteroidota</taxon>
        <taxon>Sphingobacteriia</taxon>
        <taxon>Sphingobacteriales</taxon>
        <taxon>Sphingobacteriaceae</taxon>
        <taxon>Mucilaginibacter</taxon>
    </lineage>
</organism>
<dbReference type="InterPro" id="IPR029068">
    <property type="entry name" value="Glyas_Bleomycin-R_OHBP_Dase"/>
</dbReference>
<dbReference type="InterPro" id="IPR037523">
    <property type="entry name" value="VOC_core"/>
</dbReference>
<keyword evidence="3" id="KW-1185">Reference proteome</keyword>
<dbReference type="EMBL" id="CP139558">
    <property type="protein sequence ID" value="WPU91021.1"/>
    <property type="molecule type" value="Genomic_DNA"/>
</dbReference>
<dbReference type="SUPFAM" id="SSF54593">
    <property type="entry name" value="Glyoxalase/Bleomycin resistance protein/Dihydroxybiphenyl dioxygenase"/>
    <property type="match status" value="1"/>
</dbReference>
<proteinExistence type="predicted"/>
<dbReference type="Gene3D" id="3.10.180.10">
    <property type="entry name" value="2,3-Dihydroxybiphenyl 1,2-Dioxygenase, domain 1"/>
    <property type="match status" value="1"/>
</dbReference>
<dbReference type="PROSITE" id="PS51819">
    <property type="entry name" value="VOC"/>
    <property type="match status" value="1"/>
</dbReference>
<evidence type="ECO:0000313" key="3">
    <source>
        <dbReference type="Proteomes" id="UP001324380"/>
    </source>
</evidence>
<feature type="domain" description="VOC" evidence="1">
    <location>
        <begin position="5"/>
        <end position="129"/>
    </location>
</feature>
<evidence type="ECO:0000259" key="1">
    <source>
        <dbReference type="PROSITE" id="PS51819"/>
    </source>
</evidence>
<evidence type="ECO:0000313" key="2">
    <source>
        <dbReference type="EMBL" id="WPU91021.1"/>
    </source>
</evidence>
<protein>
    <submittedName>
        <fullName evidence="2">VOC family protein</fullName>
    </submittedName>
</protein>
<dbReference type="RefSeq" id="WP_321560190.1">
    <property type="nucleotide sequence ID" value="NZ_CP139558.1"/>
</dbReference>
<accession>A0ABZ0TE03</accession>
<dbReference type="InterPro" id="IPR004360">
    <property type="entry name" value="Glyas_Fos-R_dOase_dom"/>
</dbReference>
<dbReference type="Pfam" id="PF00903">
    <property type="entry name" value="Glyoxalase"/>
    <property type="match status" value="1"/>
</dbReference>